<dbReference type="SMART" id="SM00382">
    <property type="entry name" value="AAA"/>
    <property type="match status" value="1"/>
</dbReference>
<dbReference type="Gene3D" id="3.40.50.300">
    <property type="entry name" value="P-loop containing nucleotide triphosphate hydrolases"/>
    <property type="match status" value="1"/>
</dbReference>
<dbReference type="Pfam" id="PF00005">
    <property type="entry name" value="ABC_tran"/>
    <property type="match status" value="1"/>
</dbReference>
<keyword evidence="3" id="KW-0472">Membrane</keyword>
<dbReference type="InterPro" id="IPR003593">
    <property type="entry name" value="AAA+_ATPase"/>
</dbReference>
<dbReference type="CDD" id="cd03293">
    <property type="entry name" value="ABC_NrtD_SsuB_transporters"/>
    <property type="match status" value="1"/>
</dbReference>
<name>A0ABX9MXC5_9BURK</name>
<dbReference type="Proteomes" id="UP000266483">
    <property type="component" value="Unassembled WGS sequence"/>
</dbReference>
<organism evidence="7 8">
    <name type="scientific">Neopusillimonas maritima</name>
    <dbReference type="NCBI Taxonomy" id="2026239"/>
    <lineage>
        <taxon>Bacteria</taxon>
        <taxon>Pseudomonadati</taxon>
        <taxon>Pseudomonadota</taxon>
        <taxon>Betaproteobacteria</taxon>
        <taxon>Burkholderiales</taxon>
        <taxon>Alcaligenaceae</taxon>
        <taxon>Neopusillimonas</taxon>
    </lineage>
</organism>
<evidence type="ECO:0000259" key="6">
    <source>
        <dbReference type="PROSITE" id="PS50893"/>
    </source>
</evidence>
<dbReference type="PROSITE" id="PS50893">
    <property type="entry name" value="ABC_TRANSPORTER_2"/>
    <property type="match status" value="1"/>
</dbReference>
<reference evidence="7 8" key="1">
    <citation type="submission" date="2017-08" db="EMBL/GenBank/DDBJ databases">
        <title>Pusillimonas indicus sp. nov., a member of the family Alcaligenaceae isolated from surface seawater.</title>
        <authorList>
            <person name="Li J."/>
        </authorList>
    </citation>
    <scope>NUCLEOTIDE SEQUENCE [LARGE SCALE GENOMIC DNA]</scope>
    <source>
        <strain evidence="7 8">17-4A</strain>
    </source>
</reference>
<gene>
    <name evidence="7" type="ORF">CJO09_09135</name>
</gene>
<evidence type="ECO:0000256" key="2">
    <source>
        <dbReference type="ARBA" id="ARBA00022448"/>
    </source>
</evidence>
<evidence type="ECO:0000256" key="5">
    <source>
        <dbReference type="ARBA" id="ARBA00022840"/>
    </source>
</evidence>
<keyword evidence="5 7" id="KW-0067">ATP-binding</keyword>
<feature type="domain" description="ABC transporter" evidence="6">
    <location>
        <begin position="15"/>
        <end position="247"/>
    </location>
</feature>
<dbReference type="InterPro" id="IPR027417">
    <property type="entry name" value="P-loop_NTPase"/>
</dbReference>
<keyword evidence="8" id="KW-1185">Reference proteome</keyword>
<dbReference type="EMBL" id="NQOU01000003">
    <property type="protein sequence ID" value="RII82744.1"/>
    <property type="molecule type" value="Genomic_DNA"/>
</dbReference>
<keyword evidence="3" id="KW-1003">Cell membrane</keyword>
<evidence type="ECO:0000256" key="4">
    <source>
        <dbReference type="ARBA" id="ARBA00022741"/>
    </source>
</evidence>
<keyword evidence="2" id="KW-0813">Transport</keyword>
<evidence type="ECO:0000313" key="8">
    <source>
        <dbReference type="Proteomes" id="UP000266483"/>
    </source>
</evidence>
<comment type="similarity">
    <text evidence="1">Belongs to the ABC transporter superfamily.</text>
</comment>
<dbReference type="GO" id="GO:0005524">
    <property type="term" value="F:ATP binding"/>
    <property type="evidence" value="ECO:0007669"/>
    <property type="project" value="UniProtKB-KW"/>
</dbReference>
<accession>A0ABX9MXC5</accession>
<dbReference type="InterPro" id="IPR050166">
    <property type="entry name" value="ABC_transporter_ATP-bind"/>
</dbReference>
<comment type="caution">
    <text evidence="7">The sequence shown here is derived from an EMBL/GenBank/DDBJ whole genome shotgun (WGS) entry which is preliminary data.</text>
</comment>
<dbReference type="PANTHER" id="PTHR42788">
    <property type="entry name" value="TAURINE IMPORT ATP-BINDING PROTEIN-RELATED"/>
    <property type="match status" value="1"/>
</dbReference>
<proteinExistence type="inferred from homology"/>
<sequence>MVSADQTPANQGNALVADKVGMVFNQGTSKEVVAFNEISFELHVGEILAIVGPSGCGKSTLFNVIAGLLTPTSGAVYVDGTVVSGAEGHVGYMLQKDLLLPWRSVLDNVMLGLEVQGHDTQKAKSTAMDLIRTYGLAGFENAKPKSLSGGMRQRVAFMRTLALDPKVVLLDEPFSALDFQTRLILQADVKRIIRSRGKSAILVTHDIGEAISMADRVLVLSNRPGSVKSIHTIDLGHDDGDEVSLRRSPKFNEYFDNIWHDLDIQIAAMT</sequence>
<dbReference type="InterPro" id="IPR003439">
    <property type="entry name" value="ABC_transporter-like_ATP-bd"/>
</dbReference>
<dbReference type="RefSeq" id="WP_119442093.1">
    <property type="nucleotide sequence ID" value="NZ_CP170494.1"/>
</dbReference>
<evidence type="ECO:0000256" key="1">
    <source>
        <dbReference type="ARBA" id="ARBA00005417"/>
    </source>
</evidence>
<evidence type="ECO:0000256" key="3">
    <source>
        <dbReference type="ARBA" id="ARBA00022475"/>
    </source>
</evidence>
<evidence type="ECO:0000313" key="7">
    <source>
        <dbReference type="EMBL" id="RII82744.1"/>
    </source>
</evidence>
<dbReference type="SUPFAM" id="SSF52540">
    <property type="entry name" value="P-loop containing nucleoside triphosphate hydrolases"/>
    <property type="match status" value="1"/>
</dbReference>
<protein>
    <submittedName>
        <fullName evidence="7">Spermidine/putrescine ABC transporter ATP-binding protein</fullName>
    </submittedName>
</protein>
<keyword evidence="4" id="KW-0547">Nucleotide-binding</keyword>
<dbReference type="PANTHER" id="PTHR42788:SF21">
    <property type="entry name" value="ABC TRANSPORTER ATP-BINDING PROTEIN"/>
    <property type="match status" value="1"/>
</dbReference>